<proteinExistence type="predicted"/>
<feature type="transmembrane region" description="Helical" evidence="8">
    <location>
        <begin position="171"/>
        <end position="188"/>
    </location>
</feature>
<feature type="transmembrane region" description="Helical" evidence="8">
    <location>
        <begin position="378"/>
        <end position="403"/>
    </location>
</feature>
<comment type="subcellular location">
    <subcellularLocation>
        <location evidence="1">Cell membrane</location>
        <topology evidence="1">Multi-pass membrane protein</topology>
    </subcellularLocation>
</comment>
<evidence type="ECO:0000259" key="9">
    <source>
        <dbReference type="PROSITE" id="PS50850"/>
    </source>
</evidence>
<keyword evidence="6 8" id="KW-0472">Membrane</keyword>
<feature type="transmembrane region" description="Helical" evidence="8">
    <location>
        <begin position="80"/>
        <end position="99"/>
    </location>
</feature>
<feature type="domain" description="Major facilitator superfamily (MFS) profile" evidence="9">
    <location>
        <begin position="14"/>
        <end position="407"/>
    </location>
</feature>
<dbReference type="Gene3D" id="1.20.1250.20">
    <property type="entry name" value="MFS general substrate transporter like domains"/>
    <property type="match status" value="2"/>
</dbReference>
<dbReference type="InterPro" id="IPR011701">
    <property type="entry name" value="MFS"/>
</dbReference>
<dbReference type="Proteomes" id="UP001157034">
    <property type="component" value="Unassembled WGS sequence"/>
</dbReference>
<feature type="transmembrane region" description="Helical" evidence="8">
    <location>
        <begin position="262"/>
        <end position="279"/>
    </location>
</feature>
<dbReference type="RefSeq" id="WP_284252728.1">
    <property type="nucleotide sequence ID" value="NZ_BAAAQO010000003.1"/>
</dbReference>
<dbReference type="EMBL" id="BSVB01000001">
    <property type="protein sequence ID" value="GMA93782.1"/>
    <property type="molecule type" value="Genomic_DNA"/>
</dbReference>
<dbReference type="PANTHER" id="PTHR23517:SF3">
    <property type="entry name" value="INTEGRAL MEMBRANE TRANSPORT PROTEIN"/>
    <property type="match status" value="1"/>
</dbReference>
<evidence type="ECO:0000256" key="8">
    <source>
        <dbReference type="SAM" id="Phobius"/>
    </source>
</evidence>
<feature type="transmembrane region" description="Helical" evidence="8">
    <location>
        <begin position="286"/>
        <end position="306"/>
    </location>
</feature>
<sequence length="433" mass="45168">MSSSPESRFRWSAVILVAVLPSTLFSTGEGAILPIIPVVSHSLGASLAIAGLISTMLLVGQLVGDIPSGQVIAHIGERNAMIGASVLAVLGLITCYFAPNPWVLGAGIFVIGLATAVFLLARHAFMTTFVPPKYRARALSTIGGSQRLGYLVGPFLTAGLLQLTHDPAASFWIQVVGCLAAAVCLIVLRDPEAQMRAGGRETRGEREVEREARGLFRMLRSRRRTLLTLGVAVSTITGLRTGRQVVIPLWAVSIGLDETTTAVVIGTANVVDFLLFYLGGSIMDRFGRLWVALPVSFGLGAGFVLLSLTHDLPGSELWYIGVALLLSVANGLGAGIMMTLGADLADPRDPAPFLGAWRFTSDTGGAATPLAISAVTAVFGLPIAVALLGVVGLVGGVMMRVFLPRVHPQASTRGTPRGPAPGPPRGSAPAEEA</sequence>
<feature type="region of interest" description="Disordered" evidence="7">
    <location>
        <begin position="409"/>
        <end position="433"/>
    </location>
</feature>
<dbReference type="PANTHER" id="PTHR23517">
    <property type="entry name" value="RESISTANCE PROTEIN MDTM, PUTATIVE-RELATED-RELATED"/>
    <property type="match status" value="1"/>
</dbReference>
<feature type="transmembrane region" description="Helical" evidence="8">
    <location>
        <begin position="40"/>
        <end position="59"/>
    </location>
</feature>
<comment type="caution">
    <text evidence="10">The sequence shown here is derived from an EMBL/GenBank/DDBJ whole genome shotgun (WGS) entry which is preliminary data.</text>
</comment>
<keyword evidence="4 8" id="KW-0812">Transmembrane</keyword>
<evidence type="ECO:0000313" key="10">
    <source>
        <dbReference type="EMBL" id="GMA93782.1"/>
    </source>
</evidence>
<keyword evidence="3" id="KW-1003">Cell membrane</keyword>
<feature type="transmembrane region" description="Helical" evidence="8">
    <location>
        <begin position="225"/>
        <end position="242"/>
    </location>
</feature>
<evidence type="ECO:0000256" key="3">
    <source>
        <dbReference type="ARBA" id="ARBA00022475"/>
    </source>
</evidence>
<evidence type="ECO:0000313" key="11">
    <source>
        <dbReference type="Proteomes" id="UP001157034"/>
    </source>
</evidence>
<evidence type="ECO:0000256" key="1">
    <source>
        <dbReference type="ARBA" id="ARBA00004651"/>
    </source>
</evidence>
<feature type="transmembrane region" description="Helical" evidence="8">
    <location>
        <begin position="105"/>
        <end position="127"/>
    </location>
</feature>
<gene>
    <name evidence="10" type="ORF">GCM10025881_06060</name>
</gene>
<evidence type="ECO:0000256" key="2">
    <source>
        <dbReference type="ARBA" id="ARBA00022448"/>
    </source>
</evidence>
<dbReference type="Pfam" id="PF07690">
    <property type="entry name" value="MFS_1"/>
    <property type="match status" value="1"/>
</dbReference>
<evidence type="ECO:0000256" key="7">
    <source>
        <dbReference type="SAM" id="MobiDB-lite"/>
    </source>
</evidence>
<dbReference type="InterPro" id="IPR050171">
    <property type="entry name" value="MFS_Transporters"/>
</dbReference>
<evidence type="ECO:0000256" key="4">
    <source>
        <dbReference type="ARBA" id="ARBA00022692"/>
    </source>
</evidence>
<keyword evidence="2" id="KW-0813">Transport</keyword>
<accession>A0ABQ6K4I9</accession>
<dbReference type="PROSITE" id="PS50850">
    <property type="entry name" value="MFS"/>
    <property type="match status" value="1"/>
</dbReference>
<dbReference type="SUPFAM" id="SSF103473">
    <property type="entry name" value="MFS general substrate transporter"/>
    <property type="match status" value="1"/>
</dbReference>
<keyword evidence="5 8" id="KW-1133">Transmembrane helix</keyword>
<protein>
    <submittedName>
        <fullName evidence="10">MFS transporter</fullName>
    </submittedName>
</protein>
<feature type="transmembrane region" description="Helical" evidence="8">
    <location>
        <begin position="318"/>
        <end position="341"/>
    </location>
</feature>
<evidence type="ECO:0000256" key="5">
    <source>
        <dbReference type="ARBA" id="ARBA00022989"/>
    </source>
</evidence>
<dbReference type="InterPro" id="IPR020846">
    <property type="entry name" value="MFS_dom"/>
</dbReference>
<organism evidence="10 11">
    <name type="scientific">Pseudolysinimonas kribbensis</name>
    <dbReference type="NCBI Taxonomy" id="433641"/>
    <lineage>
        <taxon>Bacteria</taxon>
        <taxon>Bacillati</taxon>
        <taxon>Actinomycetota</taxon>
        <taxon>Actinomycetes</taxon>
        <taxon>Micrococcales</taxon>
        <taxon>Microbacteriaceae</taxon>
        <taxon>Pseudolysinimonas</taxon>
    </lineage>
</organism>
<dbReference type="InterPro" id="IPR036259">
    <property type="entry name" value="MFS_trans_sf"/>
</dbReference>
<evidence type="ECO:0000256" key="6">
    <source>
        <dbReference type="ARBA" id="ARBA00023136"/>
    </source>
</evidence>
<reference evidence="11" key="1">
    <citation type="journal article" date="2019" name="Int. J. Syst. Evol. Microbiol.">
        <title>The Global Catalogue of Microorganisms (GCM) 10K type strain sequencing project: providing services to taxonomists for standard genome sequencing and annotation.</title>
        <authorList>
            <consortium name="The Broad Institute Genomics Platform"/>
            <consortium name="The Broad Institute Genome Sequencing Center for Infectious Disease"/>
            <person name="Wu L."/>
            <person name="Ma J."/>
        </authorList>
    </citation>
    <scope>NUCLEOTIDE SEQUENCE [LARGE SCALE GENOMIC DNA]</scope>
    <source>
        <strain evidence="11">NBRC 108894</strain>
    </source>
</reference>
<keyword evidence="11" id="KW-1185">Reference proteome</keyword>
<name>A0ABQ6K4I9_9MICO</name>